<evidence type="ECO:0000256" key="1">
    <source>
        <dbReference type="ARBA" id="ARBA00004370"/>
    </source>
</evidence>
<evidence type="ECO:0000313" key="8">
    <source>
        <dbReference type="Proteomes" id="UP000594042"/>
    </source>
</evidence>
<dbReference type="EMBL" id="AP023322">
    <property type="protein sequence ID" value="BCI63881.1"/>
    <property type="molecule type" value="Genomic_DNA"/>
</dbReference>
<reference evidence="8" key="1">
    <citation type="submission" date="2020-07" db="EMBL/GenBank/DDBJ databases">
        <title>Complete genome sequencing of Coprobacter sp. strain 2CBH44.</title>
        <authorList>
            <person name="Sakamoto M."/>
            <person name="Murakami T."/>
            <person name="Mori H."/>
        </authorList>
    </citation>
    <scope>NUCLEOTIDE SEQUENCE [LARGE SCALE GENOMIC DNA]</scope>
    <source>
        <strain evidence="8">2CBH44</strain>
    </source>
</reference>
<keyword evidence="8" id="KW-1185">Reference proteome</keyword>
<keyword evidence="4 5" id="KW-0472">Membrane</keyword>
<dbReference type="Proteomes" id="UP000594042">
    <property type="component" value="Chromosome"/>
</dbReference>
<dbReference type="InterPro" id="IPR006685">
    <property type="entry name" value="MscS_channel_2nd"/>
</dbReference>
<dbReference type="InterPro" id="IPR030192">
    <property type="entry name" value="YbdG"/>
</dbReference>
<feature type="domain" description="Mechanosensitive ion channel MscS" evidence="6">
    <location>
        <begin position="199"/>
        <end position="267"/>
    </location>
</feature>
<dbReference type="GO" id="GO:0008381">
    <property type="term" value="F:mechanosensitive monoatomic ion channel activity"/>
    <property type="evidence" value="ECO:0007669"/>
    <property type="project" value="InterPro"/>
</dbReference>
<organism evidence="7 8">
    <name type="scientific">Coprobacter secundus subsp. similis</name>
    <dbReference type="NCBI Taxonomy" id="2751153"/>
    <lineage>
        <taxon>Bacteria</taxon>
        <taxon>Pseudomonadati</taxon>
        <taxon>Bacteroidota</taxon>
        <taxon>Bacteroidia</taxon>
        <taxon>Bacteroidales</taxon>
        <taxon>Barnesiellaceae</taxon>
        <taxon>Coprobacter</taxon>
    </lineage>
</organism>
<accession>A0A7G1HZD9</accession>
<protein>
    <submittedName>
        <fullName evidence="7">Membrane protein</fullName>
    </submittedName>
</protein>
<sequence length="458" mass="51831">MDIEKSDKFAGSLIDFIKQILTEFGVSRFHLDEWEEVIYVVLIIGISFMIGWISRIIIHYIFLHLLSKSKSDILRILVERKIFSRSASLIPPLMIISLLPFAFEESPHLLSVITRFCWIYLIIVFVIYINMFLTTIWHILSRSDAMRNRPLKGLLQITKGIIAGLATIVIVSLLINKSPMNLITGLGAFAAVLMLVFKDSILGFVAGVQLAQNDMIRKGDWIVVPGTQVNGVVMDITLNTVKVQNFDNTTLTIPPYTLISGSLQNWRGMADSGGRRIMRSYTIDMNGIRFCTPDMLEEWKKIPLLTDYINKKQEQQAEGKVQNTENSAGLVNGTIETNLGVFRAYMTLYLEQHPFVNKNLTLMVRTLAPDANGIPLEVYCFSADKVWESYESIQSEIMEHFVSIMPRFGLHVFQNASGRDYWAQAYISAGKDPDIMLNSITKENKAIDVDNTDAPKTN</sequence>
<dbReference type="RefSeq" id="WP_021931739.1">
    <property type="nucleotide sequence ID" value="NZ_AP023322.1"/>
</dbReference>
<dbReference type="AlphaFoldDB" id="A0A7G1HZD9"/>
<feature type="transmembrane region" description="Helical" evidence="5">
    <location>
        <begin position="109"/>
        <end position="133"/>
    </location>
</feature>
<dbReference type="Pfam" id="PF00924">
    <property type="entry name" value="MS_channel_2nd"/>
    <property type="match status" value="1"/>
</dbReference>
<dbReference type="InterPro" id="IPR023408">
    <property type="entry name" value="MscS_beta-dom_sf"/>
</dbReference>
<dbReference type="SUPFAM" id="SSF50182">
    <property type="entry name" value="Sm-like ribonucleoproteins"/>
    <property type="match status" value="1"/>
</dbReference>
<proteinExistence type="predicted"/>
<gene>
    <name evidence="7" type="ORF">Cop2CBH44_22340</name>
</gene>
<name>A0A7G1HZD9_9BACT</name>
<dbReference type="PANTHER" id="PTHR30414">
    <property type="entry name" value="MINICONDUCTANCE MECHANOSENSITIVE CHANNEL YBDG"/>
    <property type="match status" value="1"/>
</dbReference>
<dbReference type="InterPro" id="IPR010920">
    <property type="entry name" value="LSM_dom_sf"/>
</dbReference>
<evidence type="ECO:0000256" key="3">
    <source>
        <dbReference type="ARBA" id="ARBA00022989"/>
    </source>
</evidence>
<dbReference type="GO" id="GO:0005886">
    <property type="term" value="C:plasma membrane"/>
    <property type="evidence" value="ECO:0007669"/>
    <property type="project" value="TreeGrafter"/>
</dbReference>
<dbReference type="GO" id="GO:0071470">
    <property type="term" value="P:cellular response to osmotic stress"/>
    <property type="evidence" value="ECO:0007669"/>
    <property type="project" value="InterPro"/>
</dbReference>
<feature type="transmembrane region" description="Helical" evidence="5">
    <location>
        <begin position="154"/>
        <end position="175"/>
    </location>
</feature>
<dbReference type="Gene3D" id="2.30.30.60">
    <property type="match status" value="1"/>
</dbReference>
<evidence type="ECO:0000313" key="7">
    <source>
        <dbReference type="EMBL" id="BCI63881.1"/>
    </source>
</evidence>
<keyword evidence="2 5" id="KW-0812">Transmembrane</keyword>
<evidence type="ECO:0000256" key="2">
    <source>
        <dbReference type="ARBA" id="ARBA00022692"/>
    </source>
</evidence>
<keyword evidence="3 5" id="KW-1133">Transmembrane helix</keyword>
<feature type="transmembrane region" description="Helical" evidence="5">
    <location>
        <begin position="37"/>
        <end position="62"/>
    </location>
</feature>
<dbReference type="KEGG" id="copr:Cop2CBH44_22340"/>
<dbReference type="PANTHER" id="PTHR30414:SF0">
    <property type="entry name" value="MINICONDUCTANCE MECHANOSENSITIVE CHANNEL YBDG"/>
    <property type="match status" value="1"/>
</dbReference>
<feature type="transmembrane region" description="Helical" evidence="5">
    <location>
        <begin position="82"/>
        <end position="103"/>
    </location>
</feature>
<comment type="subcellular location">
    <subcellularLocation>
        <location evidence="1">Membrane</location>
    </subcellularLocation>
</comment>
<evidence type="ECO:0000259" key="6">
    <source>
        <dbReference type="Pfam" id="PF00924"/>
    </source>
</evidence>
<feature type="transmembrane region" description="Helical" evidence="5">
    <location>
        <begin position="187"/>
        <end position="208"/>
    </location>
</feature>
<evidence type="ECO:0000256" key="5">
    <source>
        <dbReference type="SAM" id="Phobius"/>
    </source>
</evidence>
<evidence type="ECO:0000256" key="4">
    <source>
        <dbReference type="ARBA" id="ARBA00023136"/>
    </source>
</evidence>